<dbReference type="GO" id="GO:0005509">
    <property type="term" value="F:calcium ion binding"/>
    <property type="evidence" value="ECO:0007669"/>
    <property type="project" value="InterPro"/>
</dbReference>
<dbReference type="SUPFAM" id="SSF49265">
    <property type="entry name" value="Fibronectin type III"/>
    <property type="match status" value="1"/>
</dbReference>
<dbReference type="InterPro" id="IPR036116">
    <property type="entry name" value="FN3_sf"/>
</dbReference>
<feature type="domain" description="Fibronectin type-III" evidence="1">
    <location>
        <begin position="1"/>
        <end position="74"/>
    </location>
</feature>
<dbReference type="SUPFAM" id="SSF49313">
    <property type="entry name" value="Cadherin-like"/>
    <property type="match status" value="1"/>
</dbReference>
<dbReference type="SMART" id="SM00736">
    <property type="entry name" value="CADG"/>
    <property type="match status" value="1"/>
</dbReference>
<dbReference type="RefSeq" id="WP_279255847.1">
    <property type="nucleotide sequence ID" value="NZ_SUNE01000088.1"/>
</dbReference>
<evidence type="ECO:0000259" key="1">
    <source>
        <dbReference type="PROSITE" id="PS50853"/>
    </source>
</evidence>
<dbReference type="InterPro" id="IPR015919">
    <property type="entry name" value="Cadherin-like_sf"/>
</dbReference>
<dbReference type="Proteomes" id="UP001152518">
    <property type="component" value="Unassembled WGS sequence"/>
</dbReference>
<gene>
    <name evidence="2" type="ORF">E2650_21015</name>
</gene>
<comment type="caution">
    <text evidence="2">The sequence shown here is derived from an EMBL/GenBank/DDBJ whole genome shotgun (WGS) entry which is preliminary data.</text>
</comment>
<reference evidence="2" key="1">
    <citation type="journal article" date="2019" name="Int J Environ Res Public Health">
        <title>Characterization of Chromosome-Mediated BlaOXA-894 in Shewanella xiamenensis Isolated from Pig Wastewater.</title>
        <authorList>
            <person name="Zou H."/>
            <person name="Zhou Z."/>
            <person name="Xia H."/>
            <person name="Zhao Q."/>
            <person name="Li X."/>
        </authorList>
    </citation>
    <scope>NUCLEOTIDE SEQUENCE</scope>
    <source>
        <strain evidence="2">2015oxa</strain>
    </source>
</reference>
<reference evidence="2" key="2">
    <citation type="submission" date="2019-04" db="EMBL/GenBank/DDBJ databases">
        <authorList>
            <person name="Zou H."/>
        </authorList>
    </citation>
    <scope>NUCLEOTIDE SEQUENCE</scope>
    <source>
        <strain evidence="2">2015oxa</strain>
    </source>
</reference>
<dbReference type="InterPro" id="IPR003961">
    <property type="entry name" value="FN3_dom"/>
</dbReference>
<evidence type="ECO:0000313" key="2">
    <source>
        <dbReference type="EMBL" id="MDG5902314.1"/>
    </source>
</evidence>
<dbReference type="PROSITE" id="PS50853">
    <property type="entry name" value="FN3"/>
    <property type="match status" value="1"/>
</dbReference>
<dbReference type="PANTHER" id="PTHR34720:SF9">
    <property type="entry name" value="BLR4714 PROTEIN"/>
    <property type="match status" value="1"/>
</dbReference>
<proteinExistence type="predicted"/>
<dbReference type="PANTHER" id="PTHR34720">
    <property type="entry name" value="MICROCYSTIN DEPENDENT PROTEIN"/>
    <property type="match status" value="1"/>
</dbReference>
<organism evidence="2">
    <name type="scientific">Shewanella xiamenensis</name>
    <dbReference type="NCBI Taxonomy" id="332186"/>
    <lineage>
        <taxon>Bacteria</taxon>
        <taxon>Pseudomonadati</taxon>
        <taxon>Pseudomonadota</taxon>
        <taxon>Gammaproteobacteria</taxon>
        <taxon>Alteromonadales</taxon>
        <taxon>Shewanellaceae</taxon>
        <taxon>Shewanella</taxon>
    </lineage>
</organism>
<dbReference type="InterPro" id="IPR006644">
    <property type="entry name" value="Cadg"/>
</dbReference>
<accession>A0AAW6R5T1</accession>
<feature type="non-terminal residue" evidence="2">
    <location>
        <position position="210"/>
    </location>
</feature>
<dbReference type="GO" id="GO:0016020">
    <property type="term" value="C:membrane"/>
    <property type="evidence" value="ECO:0007669"/>
    <property type="project" value="InterPro"/>
</dbReference>
<dbReference type="Pfam" id="PF05345">
    <property type="entry name" value="He_PIG"/>
    <property type="match status" value="2"/>
</dbReference>
<dbReference type="AlphaFoldDB" id="A0AAW6R5T1"/>
<dbReference type="EMBL" id="SUNE01000088">
    <property type="protein sequence ID" value="MDG5902314.1"/>
    <property type="molecule type" value="Genomic_DNA"/>
</dbReference>
<dbReference type="InterPro" id="IPR013783">
    <property type="entry name" value="Ig-like_fold"/>
</dbReference>
<feature type="non-terminal residue" evidence="2">
    <location>
        <position position="1"/>
    </location>
</feature>
<dbReference type="Gene3D" id="2.60.40.10">
    <property type="entry name" value="Immunoglobulins"/>
    <property type="match status" value="3"/>
</dbReference>
<dbReference type="CDD" id="cd00063">
    <property type="entry name" value="FN3"/>
    <property type="match status" value="1"/>
</dbReference>
<sequence>ATVSFSAPAFTGGDAITGYSLVSTPGGITASGTSSPITIMGLINGTSYSFTVAAINSAGTGSPSTASNAVKPNGAPVISSTALTSATQDAAYSYTLVATDSDVGDSVTLSAVTLPSWLSFNAATGVLSGTPTNANVGSHAVVLRATDVDGLTAEQSFSIVVANVNDAPTISSTALTSATQDAAYSYTLVASDSDVGDSVTLSAVTLPSWL</sequence>
<name>A0AAW6R5T1_9GAMM</name>
<dbReference type="PRINTS" id="PR00014">
    <property type="entry name" value="FNTYPEIII"/>
</dbReference>
<dbReference type="Pfam" id="PF00041">
    <property type="entry name" value="fn3"/>
    <property type="match status" value="1"/>
</dbReference>
<protein>
    <recommendedName>
        <fullName evidence="1">Fibronectin type-III domain-containing protein</fullName>
    </recommendedName>
</protein>